<comment type="caution">
    <text evidence="2">The sequence shown here is derived from an EMBL/GenBank/DDBJ whole genome shotgun (WGS) entry which is preliminary data.</text>
</comment>
<protein>
    <submittedName>
        <fullName evidence="2">Uncharacterized protein</fullName>
    </submittedName>
</protein>
<gene>
    <name evidence="2" type="ORF">EC973_000218</name>
</gene>
<evidence type="ECO:0000313" key="3">
    <source>
        <dbReference type="Proteomes" id="UP000605846"/>
    </source>
</evidence>
<evidence type="ECO:0000256" key="1">
    <source>
        <dbReference type="SAM" id="MobiDB-lite"/>
    </source>
</evidence>
<proteinExistence type="predicted"/>
<feature type="region of interest" description="Disordered" evidence="1">
    <location>
        <begin position="247"/>
        <end position="300"/>
    </location>
</feature>
<reference evidence="2" key="1">
    <citation type="submission" date="2020-01" db="EMBL/GenBank/DDBJ databases">
        <title>Genome Sequencing of Three Apophysomyces-Like Fungal Strains Confirms a Novel Fungal Genus in the Mucoromycota with divergent Burkholderia-like Endosymbiotic Bacteria.</title>
        <authorList>
            <person name="Stajich J.E."/>
            <person name="Macias A.M."/>
            <person name="Carter-House D."/>
            <person name="Lovett B."/>
            <person name="Kasson L.R."/>
            <person name="Berry K."/>
            <person name="Grigoriev I."/>
            <person name="Chang Y."/>
            <person name="Spatafora J."/>
            <person name="Kasson M.T."/>
        </authorList>
    </citation>
    <scope>NUCLEOTIDE SEQUENCE</scope>
    <source>
        <strain evidence="2">NRRL A-21654</strain>
    </source>
</reference>
<sequence length="300" mass="33134">MSYNDIPHEFMHCFNLADEIPTVDPMEVEEQQQLDLYQTAALEWHHWQPGTSHEPPKKNKEEPELKRLMDLDSYKEARQNLAPATKETEAPVIKQTENAKRSASTLKVRGPYRSYTPAQVQELLDLVIEQGMPARQAGLTIGIVAENVADRAAPNPLVPISVSIAIVSMTMLTFGQAACLVLGEPPENQEQAIEYFRNSRLTVVYLYGEDPLLRPVAIGKKVQELNPYLYRAYPETMPFTPSVLSLPSMPSKTTPSTAAEMQSNSQPLTVSVQSASIGTQPRTPLPTTLSAAPSTMESGS</sequence>
<keyword evidence="3" id="KW-1185">Reference proteome</keyword>
<dbReference type="OrthoDB" id="2290038at2759"/>
<dbReference type="AlphaFoldDB" id="A0A8H7EU52"/>
<evidence type="ECO:0000313" key="2">
    <source>
        <dbReference type="EMBL" id="KAF7731410.1"/>
    </source>
</evidence>
<organism evidence="2 3">
    <name type="scientific">Apophysomyces ossiformis</name>
    <dbReference type="NCBI Taxonomy" id="679940"/>
    <lineage>
        <taxon>Eukaryota</taxon>
        <taxon>Fungi</taxon>
        <taxon>Fungi incertae sedis</taxon>
        <taxon>Mucoromycota</taxon>
        <taxon>Mucoromycotina</taxon>
        <taxon>Mucoromycetes</taxon>
        <taxon>Mucorales</taxon>
        <taxon>Mucorineae</taxon>
        <taxon>Mucoraceae</taxon>
        <taxon>Apophysomyces</taxon>
    </lineage>
</organism>
<dbReference type="EMBL" id="JABAYA010000010">
    <property type="protein sequence ID" value="KAF7731410.1"/>
    <property type="molecule type" value="Genomic_DNA"/>
</dbReference>
<accession>A0A8H7EU52</accession>
<dbReference type="Proteomes" id="UP000605846">
    <property type="component" value="Unassembled WGS sequence"/>
</dbReference>
<name>A0A8H7EU52_9FUNG</name>